<dbReference type="SUPFAM" id="SSF52540">
    <property type="entry name" value="P-loop containing nucleoside triphosphate hydrolases"/>
    <property type="match status" value="1"/>
</dbReference>
<feature type="domain" description="Bacterial type II secretion system protein E" evidence="2">
    <location>
        <begin position="95"/>
        <end position="252"/>
    </location>
</feature>
<comment type="caution">
    <text evidence="3">The sequence shown here is derived from an EMBL/GenBank/DDBJ whole genome shotgun (WGS) entry which is preliminary data.</text>
</comment>
<name>X1IYQ4_9ZZZZ</name>
<evidence type="ECO:0000256" key="1">
    <source>
        <dbReference type="ARBA" id="ARBA00006611"/>
    </source>
</evidence>
<dbReference type="EMBL" id="BARU01027463">
    <property type="protein sequence ID" value="GAH74385.1"/>
    <property type="molecule type" value="Genomic_DNA"/>
</dbReference>
<organism evidence="3">
    <name type="scientific">marine sediment metagenome</name>
    <dbReference type="NCBI Taxonomy" id="412755"/>
    <lineage>
        <taxon>unclassified sequences</taxon>
        <taxon>metagenomes</taxon>
        <taxon>ecological metagenomes</taxon>
    </lineage>
</organism>
<gene>
    <name evidence="3" type="ORF">S03H2_43959</name>
</gene>
<dbReference type="InterPro" id="IPR001482">
    <property type="entry name" value="T2SS/T4SS_dom"/>
</dbReference>
<dbReference type="Gene3D" id="3.40.50.300">
    <property type="entry name" value="P-loop containing nucleotide triphosphate hydrolases"/>
    <property type="match status" value="1"/>
</dbReference>
<proteinExistence type="inferred from homology"/>
<evidence type="ECO:0000259" key="2">
    <source>
        <dbReference type="Pfam" id="PF00437"/>
    </source>
</evidence>
<dbReference type="Gene3D" id="3.30.450.90">
    <property type="match status" value="1"/>
</dbReference>
<dbReference type="Pfam" id="PF00437">
    <property type="entry name" value="T2SSE"/>
    <property type="match status" value="1"/>
</dbReference>
<protein>
    <recommendedName>
        <fullName evidence="2">Bacterial type II secretion system protein E domain-containing protein</fullName>
    </recommendedName>
</protein>
<accession>X1IYQ4</accession>
<feature type="non-terminal residue" evidence="3">
    <location>
        <position position="269"/>
    </location>
</feature>
<dbReference type="InterPro" id="IPR050921">
    <property type="entry name" value="T4SS_GSP_E_ATPase"/>
</dbReference>
<reference evidence="3" key="1">
    <citation type="journal article" date="2014" name="Front. Microbiol.">
        <title>High frequency of phylogenetically diverse reductive dehalogenase-homologous genes in deep subseafloor sedimentary metagenomes.</title>
        <authorList>
            <person name="Kawai M."/>
            <person name="Futagami T."/>
            <person name="Toyoda A."/>
            <person name="Takaki Y."/>
            <person name="Nishi S."/>
            <person name="Hori S."/>
            <person name="Arai W."/>
            <person name="Tsubouchi T."/>
            <person name="Morono Y."/>
            <person name="Uchiyama I."/>
            <person name="Ito T."/>
            <person name="Fujiyama A."/>
            <person name="Inagaki F."/>
            <person name="Takami H."/>
        </authorList>
    </citation>
    <scope>NUCLEOTIDE SEQUENCE</scope>
    <source>
        <strain evidence="3">Expedition CK06-06</strain>
    </source>
</reference>
<sequence length="269" mass="29683">CAGAPILFRVGGHLVPTTKEHLTAEQSREISLELLTEKQKIQFEKNLDYDLMLADADGRYRINIGYFDGEVGSIIRILPTEPKTTEELFLPSIVKDLAHRTKGLVLITGSTSQGKTTTMASMIDEINDTCKKHIITIEDPIEYVHTNKAGIVRQREVGRDTQSFYTGLRAALRQDPDVIAIGEMRDYETIKIALTAAETGVLVLSTLHVISIDKIIERLISYAPASEGGQLRFLLAESLQGMIHQELIPTVNGQQRVACEVLVVTGAAK</sequence>
<dbReference type="AlphaFoldDB" id="X1IYQ4"/>
<dbReference type="GO" id="GO:0016887">
    <property type="term" value="F:ATP hydrolysis activity"/>
    <property type="evidence" value="ECO:0007669"/>
    <property type="project" value="InterPro"/>
</dbReference>
<feature type="non-terminal residue" evidence="3">
    <location>
        <position position="1"/>
    </location>
</feature>
<dbReference type="PANTHER" id="PTHR30486">
    <property type="entry name" value="TWITCHING MOTILITY PROTEIN PILT"/>
    <property type="match status" value="1"/>
</dbReference>
<evidence type="ECO:0000313" key="3">
    <source>
        <dbReference type="EMBL" id="GAH74385.1"/>
    </source>
</evidence>
<comment type="similarity">
    <text evidence="1">Belongs to the GSP E family.</text>
</comment>
<dbReference type="InterPro" id="IPR027417">
    <property type="entry name" value="P-loop_NTPase"/>
</dbReference>